<evidence type="ECO:0000256" key="1">
    <source>
        <dbReference type="SAM" id="MobiDB-lite"/>
    </source>
</evidence>
<reference evidence="2" key="1">
    <citation type="submission" date="2024-07" db="EMBL/GenBank/DDBJ databases">
        <authorList>
            <person name="Bringhurst R.M."/>
            <person name="Homer T.E."/>
        </authorList>
    </citation>
    <scope>NUCLEOTIDE SEQUENCE</scope>
</reference>
<proteinExistence type="predicted"/>
<name>A0AB39CDI9_9VIRU</name>
<evidence type="ECO:0000313" key="2">
    <source>
        <dbReference type="EMBL" id="XDJ14880.1"/>
    </source>
</evidence>
<feature type="region of interest" description="Disordered" evidence="1">
    <location>
        <begin position="124"/>
        <end position="150"/>
    </location>
</feature>
<organism evidence="2">
    <name type="scientific">Pseudomonas phage RVTF4</name>
    <dbReference type="NCBI Taxonomy" id="3236931"/>
    <lineage>
        <taxon>Viruses</taxon>
    </lineage>
</organism>
<dbReference type="EMBL" id="PQ015378">
    <property type="protein sequence ID" value="XDJ14880.1"/>
    <property type="molecule type" value="Genomic_DNA"/>
</dbReference>
<accession>A0AB39CDI9</accession>
<protein>
    <submittedName>
        <fullName evidence="2">Uncharacterized protein</fullName>
    </submittedName>
</protein>
<sequence length="150" mass="16976">MHFADTGEAGPAAEVLHNFFERVRAQRRAAKRRSKGIVDIRVSWKPKRLYFHSACASSKKPEIEGVWMLKGQIDLIQQTDKVYTRMIQLPDGVKCELRVITLGPDSVMISMPGSSWFVNGQVGKRKDGEEDCPSDNVSWDLYKPDEPSPQ</sequence>